<keyword evidence="5" id="KW-0547">Nucleotide-binding</keyword>
<dbReference type="GO" id="GO:0006071">
    <property type="term" value="P:glycerol metabolic process"/>
    <property type="evidence" value="ECO:0007669"/>
    <property type="project" value="UniProtKB-KW"/>
</dbReference>
<dbReference type="GO" id="GO:0006641">
    <property type="term" value="P:triglyceride metabolic process"/>
    <property type="evidence" value="ECO:0007669"/>
    <property type="project" value="TreeGrafter"/>
</dbReference>
<dbReference type="PANTHER" id="PTHR10196">
    <property type="entry name" value="SUGAR KINASE"/>
    <property type="match status" value="1"/>
</dbReference>
<organism evidence="15 16">
    <name type="scientific">Artemia franciscana</name>
    <name type="common">Brine shrimp</name>
    <name type="synonym">Artemia sanfranciscana</name>
    <dbReference type="NCBI Taxonomy" id="6661"/>
    <lineage>
        <taxon>Eukaryota</taxon>
        <taxon>Metazoa</taxon>
        <taxon>Ecdysozoa</taxon>
        <taxon>Arthropoda</taxon>
        <taxon>Crustacea</taxon>
        <taxon>Branchiopoda</taxon>
        <taxon>Anostraca</taxon>
        <taxon>Artemiidae</taxon>
        <taxon>Artemia</taxon>
    </lineage>
</organism>
<dbReference type="PIRSF" id="PIRSF000538">
    <property type="entry name" value="GlpK"/>
    <property type="match status" value="1"/>
</dbReference>
<dbReference type="GO" id="GO:0046167">
    <property type="term" value="P:glycerol-3-phosphate biosynthetic process"/>
    <property type="evidence" value="ECO:0007669"/>
    <property type="project" value="TreeGrafter"/>
</dbReference>
<evidence type="ECO:0000256" key="4">
    <source>
        <dbReference type="ARBA" id="ARBA00022679"/>
    </source>
</evidence>
<dbReference type="Gene3D" id="3.30.420.40">
    <property type="match status" value="2"/>
</dbReference>
<reference evidence="15" key="1">
    <citation type="submission" date="2023-07" db="EMBL/GenBank/DDBJ databases">
        <title>Chromosome-level genome assembly of Artemia franciscana.</title>
        <authorList>
            <person name="Jo E."/>
        </authorList>
    </citation>
    <scope>NUCLEOTIDE SEQUENCE</scope>
    <source>
        <tissue evidence="15">Whole body</tissue>
    </source>
</reference>
<dbReference type="CDD" id="cd07792">
    <property type="entry name" value="ASKHA_NBD_FGGY_GK1-3-like"/>
    <property type="match status" value="1"/>
</dbReference>
<dbReference type="InterPro" id="IPR005999">
    <property type="entry name" value="Glycerol_kin"/>
</dbReference>
<dbReference type="GO" id="GO:0005524">
    <property type="term" value="F:ATP binding"/>
    <property type="evidence" value="ECO:0007669"/>
    <property type="project" value="UniProtKB-KW"/>
</dbReference>
<evidence type="ECO:0000313" key="15">
    <source>
        <dbReference type="EMBL" id="KAK2707856.1"/>
    </source>
</evidence>
<keyword evidence="6 12" id="KW-0418">Kinase</keyword>
<dbReference type="EC" id="2.7.1.30" evidence="3"/>
<dbReference type="Proteomes" id="UP001187531">
    <property type="component" value="Unassembled WGS sequence"/>
</dbReference>
<comment type="similarity">
    <text evidence="2 12">Belongs to the FGGY kinase family.</text>
</comment>
<comment type="pathway">
    <text evidence="1">Polyol metabolism; glycerol degradation via glycerol kinase pathway; sn-glycerol 3-phosphate from glycerol: step 1/1.</text>
</comment>
<evidence type="ECO:0000256" key="6">
    <source>
        <dbReference type="ARBA" id="ARBA00022777"/>
    </source>
</evidence>
<dbReference type="InterPro" id="IPR043129">
    <property type="entry name" value="ATPase_NBD"/>
</dbReference>
<evidence type="ECO:0000256" key="7">
    <source>
        <dbReference type="ARBA" id="ARBA00022798"/>
    </source>
</evidence>
<evidence type="ECO:0000256" key="10">
    <source>
        <dbReference type="ARBA" id="ARBA00052101"/>
    </source>
</evidence>
<dbReference type="Pfam" id="PF02782">
    <property type="entry name" value="FGGY_C"/>
    <property type="match status" value="1"/>
</dbReference>
<dbReference type="InterPro" id="IPR000577">
    <property type="entry name" value="Carb_kinase_FGGY"/>
</dbReference>
<evidence type="ECO:0000256" key="2">
    <source>
        <dbReference type="ARBA" id="ARBA00009156"/>
    </source>
</evidence>
<accession>A0AA88HI01</accession>
<feature type="domain" description="Carbohydrate kinase FGGY N-terminal" evidence="13">
    <location>
        <begin position="6"/>
        <end position="261"/>
    </location>
</feature>
<dbReference type="InterPro" id="IPR018483">
    <property type="entry name" value="Carb_kinase_FGGY_CS"/>
</dbReference>
<dbReference type="PROSITE" id="PS00445">
    <property type="entry name" value="FGGY_KINASES_2"/>
    <property type="match status" value="1"/>
</dbReference>
<dbReference type="EMBL" id="JAVRJZ010000019">
    <property type="protein sequence ID" value="KAK2707856.1"/>
    <property type="molecule type" value="Genomic_DNA"/>
</dbReference>
<name>A0AA88HI01_ARTSF</name>
<evidence type="ECO:0000256" key="8">
    <source>
        <dbReference type="ARBA" id="ARBA00022840"/>
    </source>
</evidence>
<feature type="domain" description="Carbohydrate kinase FGGY C-terminal" evidence="14">
    <location>
        <begin position="270"/>
        <end position="461"/>
    </location>
</feature>
<dbReference type="NCBIfam" id="TIGR01311">
    <property type="entry name" value="glycerol_kin"/>
    <property type="match status" value="1"/>
</dbReference>
<gene>
    <name evidence="15" type="ORF">QYM36_015511</name>
</gene>
<dbReference type="PANTHER" id="PTHR10196:SF69">
    <property type="entry name" value="GLYCEROL KINASE"/>
    <property type="match status" value="1"/>
</dbReference>
<protein>
    <recommendedName>
        <fullName evidence="11">Probable glycerol kinase</fullName>
        <ecNumber evidence="3">2.7.1.30</ecNumber>
    </recommendedName>
    <alternativeName>
        <fullName evidence="9">ATP:glycerol 3-phosphotransferase</fullName>
    </alternativeName>
</protein>
<dbReference type="GO" id="GO:0005739">
    <property type="term" value="C:mitochondrion"/>
    <property type="evidence" value="ECO:0007669"/>
    <property type="project" value="TreeGrafter"/>
</dbReference>
<evidence type="ECO:0000256" key="9">
    <source>
        <dbReference type="ARBA" id="ARBA00043149"/>
    </source>
</evidence>
<keyword evidence="7" id="KW-0319">Glycerol metabolism</keyword>
<proteinExistence type="inferred from homology"/>
<evidence type="ECO:0000256" key="3">
    <source>
        <dbReference type="ARBA" id="ARBA00012099"/>
    </source>
</evidence>
<comment type="catalytic activity">
    <reaction evidence="10">
        <text>glycerol + ATP = sn-glycerol 3-phosphate + ADP + H(+)</text>
        <dbReference type="Rhea" id="RHEA:21644"/>
        <dbReference type="ChEBI" id="CHEBI:15378"/>
        <dbReference type="ChEBI" id="CHEBI:17754"/>
        <dbReference type="ChEBI" id="CHEBI:30616"/>
        <dbReference type="ChEBI" id="CHEBI:57597"/>
        <dbReference type="ChEBI" id="CHEBI:456216"/>
        <dbReference type="EC" id="2.7.1.30"/>
    </reaction>
</comment>
<evidence type="ECO:0000256" key="12">
    <source>
        <dbReference type="RuleBase" id="RU003733"/>
    </source>
</evidence>
<evidence type="ECO:0000259" key="14">
    <source>
        <dbReference type="Pfam" id="PF02782"/>
    </source>
</evidence>
<keyword evidence="16" id="KW-1185">Reference proteome</keyword>
<dbReference type="InterPro" id="IPR042018">
    <property type="entry name" value="GK1-3_metazoan-type"/>
</dbReference>
<evidence type="ECO:0000256" key="1">
    <source>
        <dbReference type="ARBA" id="ARBA00005190"/>
    </source>
</evidence>
<keyword evidence="4 12" id="KW-0808">Transferase</keyword>
<dbReference type="SUPFAM" id="SSF53067">
    <property type="entry name" value="Actin-like ATPase domain"/>
    <property type="match status" value="2"/>
</dbReference>
<evidence type="ECO:0000259" key="13">
    <source>
        <dbReference type="Pfam" id="PF00370"/>
    </source>
</evidence>
<keyword evidence="8" id="KW-0067">ATP-binding</keyword>
<evidence type="ECO:0000313" key="16">
    <source>
        <dbReference type="Proteomes" id="UP001187531"/>
    </source>
</evidence>
<dbReference type="FunFam" id="3.30.420.40:FF:000177">
    <property type="entry name" value="Glycerol kinase"/>
    <property type="match status" value="1"/>
</dbReference>
<dbReference type="NCBIfam" id="NF000756">
    <property type="entry name" value="PRK00047.1"/>
    <property type="match status" value="1"/>
</dbReference>
<dbReference type="InterPro" id="IPR018484">
    <property type="entry name" value="FGGY_N"/>
</dbReference>
<dbReference type="GO" id="GO:0004370">
    <property type="term" value="F:glycerol kinase activity"/>
    <property type="evidence" value="ECO:0007669"/>
    <property type="project" value="UniProtKB-EC"/>
</dbReference>
<dbReference type="Pfam" id="PF00370">
    <property type="entry name" value="FGGY_N"/>
    <property type="match status" value="1"/>
</dbReference>
<comment type="caution">
    <text evidence="15">The sequence shown here is derived from an EMBL/GenBank/DDBJ whole genome shotgun (WGS) entry which is preliminary data.</text>
</comment>
<dbReference type="PROSITE" id="PS00933">
    <property type="entry name" value="FGGY_KINASES_1"/>
    <property type="match status" value="1"/>
</dbReference>
<dbReference type="FunFam" id="3.30.420.40:FF:000108">
    <property type="entry name" value="Glycerol kinase, glycosomal"/>
    <property type="match status" value="1"/>
</dbReference>
<sequence length="562" mass="61833">MGDALIGAIDQGTSSSRFLVFAAKNAELITFHQIPIHKKTPKEDWVEFDPEELLHTVVECMEKTMYHLQEMGYDPANVKSVGISNQRETTIVWDKYTGKPLYNAIVWCDNRTVSTVDALLAKVPGKDINCLKGYCGLPVAPYFSAVKLSWLLQNVPEVRKAVDEERCLFGTVDTWLLWNLTGGRNGGLHLTDVTNASRTALMNIETLEWDPYLLRFFGVPKSILPEIRSSSEIYGYITLSHRLKGVPISSMLGDQQAALLGQMCVKRGQAKCTYGTGCFLLCNSGNKPIFSDKGLITTIGYQLGKTKRPVYAIEGSVAVAGSSIRWLEKNMGIIKSEHEIESLAASVADSGGVYFVPAFSGLYAPHWRTDARGTICGLTHYSTSAHIARATLEAVCYQTRDVLLAINSDFGQEPTSLQVDGGMAANNLLLQIQADILGIPVVRPAMCETSALGAAMAAGLAEGINVWQLDLENSASLVTETFQPSILEEDRARRYNKWHEAIKRSLGWVPSIDTPVSKPGKPHIGYPTLAGKKKDHTDISYLPYKPPNEGFQKNYNLINHLS</sequence>
<evidence type="ECO:0000256" key="11">
    <source>
        <dbReference type="ARBA" id="ARBA00071571"/>
    </source>
</evidence>
<dbReference type="InterPro" id="IPR018485">
    <property type="entry name" value="FGGY_C"/>
</dbReference>
<dbReference type="AlphaFoldDB" id="A0AA88HI01"/>
<evidence type="ECO:0000256" key="5">
    <source>
        <dbReference type="ARBA" id="ARBA00022741"/>
    </source>
</evidence>